<organism evidence="1">
    <name type="scientific">marine sediment metagenome</name>
    <dbReference type="NCBI Taxonomy" id="412755"/>
    <lineage>
        <taxon>unclassified sequences</taxon>
        <taxon>metagenomes</taxon>
        <taxon>ecological metagenomes</taxon>
    </lineage>
</organism>
<dbReference type="PANTHER" id="PTHR34614:SF2">
    <property type="entry name" value="TRANSPOSASE IS4-LIKE DOMAIN-CONTAINING PROTEIN"/>
    <property type="match status" value="1"/>
</dbReference>
<protein>
    <recommendedName>
        <fullName evidence="2">Transposase IS4-like domain-containing protein</fullName>
    </recommendedName>
</protein>
<proteinExistence type="predicted"/>
<dbReference type="PANTHER" id="PTHR34614">
    <property type="match status" value="1"/>
</dbReference>
<evidence type="ECO:0008006" key="2">
    <source>
        <dbReference type="Google" id="ProtNLM"/>
    </source>
</evidence>
<reference evidence="1" key="1">
    <citation type="journal article" date="2015" name="Nature">
        <title>Complex archaea that bridge the gap between prokaryotes and eukaryotes.</title>
        <authorList>
            <person name="Spang A."/>
            <person name="Saw J.H."/>
            <person name="Jorgensen S.L."/>
            <person name="Zaremba-Niedzwiedzka K."/>
            <person name="Martijn J."/>
            <person name="Lind A.E."/>
            <person name="van Eijk R."/>
            <person name="Schleper C."/>
            <person name="Guy L."/>
            <person name="Ettema T.J."/>
        </authorList>
    </citation>
    <scope>NUCLEOTIDE SEQUENCE</scope>
</reference>
<gene>
    <name evidence="1" type="ORF">LCGC14_2122080</name>
</gene>
<dbReference type="EMBL" id="LAZR01026443">
    <property type="protein sequence ID" value="KKL68729.1"/>
    <property type="molecule type" value="Genomic_DNA"/>
</dbReference>
<accession>A0A0F9E402</accession>
<feature type="non-terminal residue" evidence="1">
    <location>
        <position position="447"/>
    </location>
</feature>
<sequence length="447" mass="51488">MASLTKKKVGNHLYWYARECAWVDGRPKIVWQKYLGKADDIIKKVTEKPEIPDPKEVVLYDFAEVAACFAMSQRMKLREFVDRHVPKRMQGLSVGTYLELITINRVVSPTSKMQFAEWYGSTVLPRLIPADKRQLTSQRFWDHMGYVDKEKLKSIETELTAHMVREFGLNLRRLLYDATNFYTYINTKTDSELAQRGKNKQKRNDLRQVSLTMMVTEEFHIPLFHVLYGGNINDTTEFNSVVEELVERHKAVAGQCERVTLVFDKGNNSEKNMRKVDKSPFHFVGSLVPSHHDDLLDVPLSKYHSVEGARFEGVMAYRTKKEVFGKQRTIVVTFNDELFDGQVSGLGWQLKKKRKELRKLKNRLDRRASGKVTKGKKPTVSSVKRQVERILSWQYHSQLSDVNVCEPKQPEDADSALGFTMEGYAVAKLGVRPAAITPSYWSPGWNS</sequence>
<name>A0A0F9E402_9ZZZZ</name>
<dbReference type="NCBIfam" id="NF033559">
    <property type="entry name" value="transpos_IS1634"/>
    <property type="match status" value="1"/>
</dbReference>
<evidence type="ECO:0000313" key="1">
    <source>
        <dbReference type="EMBL" id="KKL68729.1"/>
    </source>
</evidence>
<dbReference type="AlphaFoldDB" id="A0A0F9E402"/>
<dbReference type="InterPro" id="IPR047654">
    <property type="entry name" value="IS1634_transpos"/>
</dbReference>
<comment type="caution">
    <text evidence="1">The sequence shown here is derived from an EMBL/GenBank/DDBJ whole genome shotgun (WGS) entry which is preliminary data.</text>
</comment>